<reference evidence="3 4" key="1">
    <citation type="submission" date="2020-08" db="EMBL/GenBank/DDBJ databases">
        <title>Genomic Encyclopedia of Type Strains, Phase IV (KMG-IV): sequencing the most valuable type-strain genomes for metagenomic binning, comparative biology and taxonomic classification.</title>
        <authorList>
            <person name="Goeker M."/>
        </authorList>
    </citation>
    <scope>NUCLEOTIDE SEQUENCE [LARGE SCALE GENOMIC DNA]</scope>
    <source>
        <strain evidence="3 4">DSM 24661</strain>
    </source>
</reference>
<dbReference type="SUPFAM" id="SSF53092">
    <property type="entry name" value="Creatinase/prolidase N-terminal domain"/>
    <property type="match status" value="1"/>
</dbReference>
<evidence type="ECO:0000259" key="2">
    <source>
        <dbReference type="Pfam" id="PF01321"/>
    </source>
</evidence>
<gene>
    <name evidence="3" type="ORF">HNR32_001249</name>
</gene>
<feature type="domain" description="Peptidase M24" evidence="1">
    <location>
        <begin position="145"/>
        <end position="378"/>
    </location>
</feature>
<keyword evidence="3" id="KW-0645">Protease</keyword>
<dbReference type="PANTHER" id="PTHR46112">
    <property type="entry name" value="AMINOPEPTIDASE"/>
    <property type="match status" value="1"/>
</dbReference>
<evidence type="ECO:0000313" key="3">
    <source>
        <dbReference type="EMBL" id="MBB5336105.1"/>
    </source>
</evidence>
<dbReference type="AlphaFoldDB" id="A0A840UUG7"/>
<dbReference type="SUPFAM" id="SSF55920">
    <property type="entry name" value="Creatinase/aminopeptidase"/>
    <property type="match status" value="1"/>
</dbReference>
<keyword evidence="3" id="KW-0031">Aminopeptidase</keyword>
<dbReference type="InterPro" id="IPR000587">
    <property type="entry name" value="Creatinase_N"/>
</dbReference>
<dbReference type="PANTHER" id="PTHR46112:SF2">
    <property type="entry name" value="XAA-PRO AMINOPEPTIDASE P-RELATED"/>
    <property type="match status" value="1"/>
</dbReference>
<keyword evidence="4" id="KW-1185">Reference proteome</keyword>
<dbReference type="Proteomes" id="UP000559117">
    <property type="component" value="Unassembled WGS sequence"/>
</dbReference>
<evidence type="ECO:0000259" key="1">
    <source>
        <dbReference type="Pfam" id="PF00557"/>
    </source>
</evidence>
<sequence length="395" mass="43874">MDKIPQLEIETRIAKLQKILVQQQLDGALLLWNSDIFYFTGTKQNSYLFVPQSGDPVLMVKRGLDRGIAESFVKDIVSIKSPKEIPSIIATHGITNLTKIGTELDVMPVNLYNFYGKIFDQIEFSDISPAIKQIRAVKSAYEVNIIRQALKIMDEAFSLVPSLLREGMTEIELAALFEAELRKRGYAGVCKMRAFNQSFFYGNVCSGKSGISPSFFDGPVGGTGVSLSDPQGAGWKIINKNEPIYIDYTCIYQGYTGDQTRMFCIGDLPEKLKKAYNDAVFIKNEAVKSMHPGVLAEEPHILALKLAEELGYKDNFMGYKNNQVKFLGHGLGLELDELPIVAKGIKTKIVTGMTFALEPKFVFPEGAIGIENSFVMTENGPECLSITAEDIIYIK</sequence>
<dbReference type="Gene3D" id="3.40.350.10">
    <property type="entry name" value="Creatinase/prolidase N-terminal domain"/>
    <property type="match status" value="1"/>
</dbReference>
<dbReference type="Pfam" id="PF00557">
    <property type="entry name" value="Peptidase_M24"/>
    <property type="match status" value="1"/>
</dbReference>
<name>A0A840UUG7_9FIRM</name>
<dbReference type="CDD" id="cd01066">
    <property type="entry name" value="APP_MetAP"/>
    <property type="match status" value="1"/>
</dbReference>
<organism evidence="3 4">
    <name type="scientific">Pectinatus brassicae</name>
    <dbReference type="NCBI Taxonomy" id="862415"/>
    <lineage>
        <taxon>Bacteria</taxon>
        <taxon>Bacillati</taxon>
        <taxon>Bacillota</taxon>
        <taxon>Negativicutes</taxon>
        <taxon>Selenomonadales</taxon>
        <taxon>Selenomonadaceae</taxon>
        <taxon>Pectinatus</taxon>
    </lineage>
</organism>
<dbReference type="InterPro" id="IPR036005">
    <property type="entry name" value="Creatinase/aminopeptidase-like"/>
</dbReference>
<keyword evidence="3" id="KW-0378">Hydrolase</keyword>
<protein>
    <submittedName>
        <fullName evidence="3">Xaa-Pro aminopeptidase</fullName>
    </submittedName>
</protein>
<dbReference type="GO" id="GO:0004177">
    <property type="term" value="F:aminopeptidase activity"/>
    <property type="evidence" value="ECO:0007669"/>
    <property type="project" value="UniProtKB-KW"/>
</dbReference>
<proteinExistence type="predicted"/>
<dbReference type="InterPro" id="IPR000994">
    <property type="entry name" value="Pept_M24"/>
</dbReference>
<accession>A0A840UUG7</accession>
<dbReference type="EMBL" id="JACHFH010000012">
    <property type="protein sequence ID" value="MBB5336105.1"/>
    <property type="molecule type" value="Genomic_DNA"/>
</dbReference>
<dbReference type="RefSeq" id="WP_183860741.1">
    <property type="nucleotide sequence ID" value="NZ_JACHFH010000012.1"/>
</dbReference>
<dbReference type="Gene3D" id="3.90.230.10">
    <property type="entry name" value="Creatinase/methionine aminopeptidase superfamily"/>
    <property type="match status" value="1"/>
</dbReference>
<comment type="caution">
    <text evidence="3">The sequence shown here is derived from an EMBL/GenBank/DDBJ whole genome shotgun (WGS) entry which is preliminary data.</text>
</comment>
<evidence type="ECO:0000313" key="4">
    <source>
        <dbReference type="Proteomes" id="UP000559117"/>
    </source>
</evidence>
<dbReference type="InterPro" id="IPR029149">
    <property type="entry name" value="Creatin/AminoP/Spt16_N"/>
</dbReference>
<feature type="domain" description="Creatinase N-terminal" evidence="2">
    <location>
        <begin position="12"/>
        <end position="137"/>
    </location>
</feature>
<dbReference type="InterPro" id="IPR050659">
    <property type="entry name" value="Peptidase_M24B"/>
</dbReference>
<dbReference type="Pfam" id="PF01321">
    <property type="entry name" value="Creatinase_N"/>
    <property type="match status" value="1"/>
</dbReference>